<dbReference type="InterPro" id="IPR027417">
    <property type="entry name" value="P-loop_NTPase"/>
</dbReference>
<dbReference type="Proteomes" id="UP000555564">
    <property type="component" value="Unassembled WGS sequence"/>
</dbReference>
<dbReference type="EMBL" id="JACHIU010000001">
    <property type="protein sequence ID" value="MBB6473755.1"/>
    <property type="molecule type" value="Genomic_DNA"/>
</dbReference>
<evidence type="ECO:0000256" key="1">
    <source>
        <dbReference type="SAM" id="MobiDB-lite"/>
    </source>
</evidence>
<dbReference type="SUPFAM" id="SSF52540">
    <property type="entry name" value="P-loop containing nucleoside triphosphate hydrolases"/>
    <property type="match status" value="1"/>
</dbReference>
<dbReference type="AlphaFoldDB" id="A0A7X0IEV5"/>
<feature type="transmembrane region" description="Helical" evidence="2">
    <location>
        <begin position="427"/>
        <end position="445"/>
    </location>
</feature>
<dbReference type="RefSeq" id="WP_184981730.1">
    <property type="nucleotide sequence ID" value="NZ_BAAALO010000043.1"/>
</dbReference>
<keyword evidence="2" id="KW-0472">Membrane</keyword>
<accession>A0A7X0IEV5</accession>
<evidence type="ECO:0000313" key="4">
    <source>
        <dbReference type="Proteomes" id="UP000555564"/>
    </source>
</evidence>
<gene>
    <name evidence="3" type="ORF">BJ992_003186</name>
</gene>
<keyword evidence="2" id="KW-0812">Transmembrane</keyword>
<keyword evidence="4" id="KW-1185">Reference proteome</keyword>
<feature type="transmembrane region" description="Helical" evidence="2">
    <location>
        <begin position="465"/>
        <end position="484"/>
    </location>
</feature>
<evidence type="ECO:0008006" key="5">
    <source>
        <dbReference type="Google" id="ProtNLM"/>
    </source>
</evidence>
<reference evidence="3 4" key="1">
    <citation type="submission" date="2020-08" db="EMBL/GenBank/DDBJ databases">
        <title>Sequencing the genomes of 1000 actinobacteria strains.</title>
        <authorList>
            <person name="Klenk H.-P."/>
        </authorList>
    </citation>
    <scope>NUCLEOTIDE SEQUENCE [LARGE SCALE GENOMIC DNA]</scope>
    <source>
        <strain evidence="3 4">DSM 44936</strain>
    </source>
</reference>
<dbReference type="Gene3D" id="3.40.50.300">
    <property type="entry name" value="P-loop containing nucleotide triphosphate hydrolases"/>
    <property type="match status" value="1"/>
</dbReference>
<feature type="transmembrane region" description="Helical" evidence="2">
    <location>
        <begin position="641"/>
        <end position="663"/>
    </location>
</feature>
<comment type="caution">
    <text evidence="3">The sequence shown here is derived from an EMBL/GenBank/DDBJ whole genome shotgun (WGS) entry which is preliminary data.</text>
</comment>
<feature type="transmembrane region" description="Helical" evidence="2">
    <location>
        <begin position="545"/>
        <end position="571"/>
    </location>
</feature>
<protein>
    <recommendedName>
        <fullName evidence="5">NACHT domain-containing protein</fullName>
    </recommendedName>
</protein>
<feature type="transmembrane region" description="Helical" evidence="2">
    <location>
        <begin position="608"/>
        <end position="629"/>
    </location>
</feature>
<feature type="transmembrane region" description="Helical" evidence="2">
    <location>
        <begin position="6"/>
        <end position="34"/>
    </location>
</feature>
<feature type="transmembrane region" description="Helical" evidence="2">
    <location>
        <begin position="518"/>
        <end position="539"/>
    </location>
</feature>
<organism evidence="3 4">
    <name type="scientific">Sphaerisporangium rubeum</name>
    <dbReference type="NCBI Taxonomy" id="321317"/>
    <lineage>
        <taxon>Bacteria</taxon>
        <taxon>Bacillati</taxon>
        <taxon>Actinomycetota</taxon>
        <taxon>Actinomycetes</taxon>
        <taxon>Streptosporangiales</taxon>
        <taxon>Streptosporangiaceae</taxon>
        <taxon>Sphaerisporangium</taxon>
    </lineage>
</organism>
<proteinExistence type="predicted"/>
<name>A0A7X0IEV5_9ACTN</name>
<keyword evidence="2" id="KW-1133">Transmembrane helix</keyword>
<evidence type="ECO:0000313" key="3">
    <source>
        <dbReference type="EMBL" id="MBB6473755.1"/>
    </source>
</evidence>
<feature type="region of interest" description="Disordered" evidence="1">
    <location>
        <begin position="712"/>
        <end position="742"/>
    </location>
</feature>
<evidence type="ECO:0000256" key="2">
    <source>
        <dbReference type="SAM" id="Phobius"/>
    </source>
</evidence>
<feature type="compositionally biased region" description="Basic and acidic residues" evidence="1">
    <location>
        <begin position="725"/>
        <end position="742"/>
    </location>
</feature>
<sequence length="742" mass="80959">MITVWVVLWLVFRLEIGTLVTVGTGMATLFVALLSLSAAPQETPAVRDDVVQEAKKALLRAVKRQWEEEARIRALEDPEPITVLWKLVADQDLVDLRGTIRKVSHDFAVTGDTHLASRFGDLHRRRLVIIGDHGTGKTTLAIQLLLQLLEAGDALERPVPVLIPVNAWDTVKFPDLHAWLTARLLRHYPVLASPGFGRGTVTEVIERGHVMPVLDGLDEMPREFRAAVVSALNKWLSGTGQYVLTSRRDEFAAAVQAQGLLTAAAVIAPSPIAPAAAARYLRTCLPPEPRHDWELVWTALNNRTHPGLSELCATAFGLWLIRTVYVKPLNPPCPWPLIAPHSGSGPELRAHLLDHIVTAVIQDRAPDRNPDGHFFLPRRSWDPADARRYLGHLARAMHEHKTYDLAWWELARTTGPYADRHRVNRPAATLGLVLGLTLGLVHGFAAPLEIGLVSGRQDWLTIQLSSWIVIDLLTGIMFALVFGLKFDTWSREAPGAPGLRLRDGVRVFSRTGTAARRWFTFGLAGGAVTGLVGVLAVTVGSGRQAGVVIGTALGTGLVLGLVSGVLLGAVAGMARGIIEWLESPMSTKIVSSPRAALRADATLNASRWLALGLLAGLVTWLLGALIAMHPALRLALAVHGALLYGMPAALIWGQHHAWIAYLLSVHRLARQGKAPRRLMAFLEDAHRLGLLRTAGPVYQFRHADIQDHLALPPPQDQVVTSGRPSPRDAEPSADHTLRTFDE</sequence>